<dbReference type="Proteomes" id="UP001064489">
    <property type="component" value="Chromosome 2"/>
</dbReference>
<evidence type="ECO:0000313" key="18">
    <source>
        <dbReference type="EMBL" id="KAI9161976.1"/>
    </source>
</evidence>
<dbReference type="Pfam" id="PF00481">
    <property type="entry name" value="PP2C"/>
    <property type="match status" value="1"/>
</dbReference>
<dbReference type="NCBIfam" id="TIGR00417">
    <property type="entry name" value="speE"/>
    <property type="match status" value="1"/>
</dbReference>
<keyword evidence="10 12" id="KW-0620">Polyamine biosynthesis</keyword>
<reference evidence="18" key="1">
    <citation type="journal article" date="2022" name="Plant J.">
        <title>Strategies of tolerance reflected in two North American maple genomes.</title>
        <authorList>
            <person name="McEvoy S.L."/>
            <person name="Sezen U.U."/>
            <person name="Trouern-Trend A."/>
            <person name="McMahon S.M."/>
            <person name="Schaberg P.G."/>
            <person name="Yang J."/>
            <person name="Wegrzyn J.L."/>
            <person name="Swenson N.G."/>
        </authorList>
    </citation>
    <scope>NUCLEOTIDE SEQUENCE</scope>
    <source>
        <strain evidence="18">91603</strain>
    </source>
</reference>
<evidence type="ECO:0000256" key="9">
    <source>
        <dbReference type="ARBA" id="ARBA00022912"/>
    </source>
</evidence>
<dbReference type="FunFam" id="3.40.50.150:FF:000048">
    <property type="entry name" value="Spermidine synthase 1"/>
    <property type="match status" value="1"/>
</dbReference>
<dbReference type="GO" id="GO:0004722">
    <property type="term" value="F:protein serine/threonine phosphatase activity"/>
    <property type="evidence" value="ECO:0007669"/>
    <property type="project" value="UniProtKB-EC"/>
</dbReference>
<comment type="cofactor">
    <cofactor evidence="1">
        <name>Mn(2+)</name>
        <dbReference type="ChEBI" id="CHEBI:29035"/>
    </cofactor>
</comment>
<comment type="cofactor">
    <cofactor evidence="2">
        <name>Mg(2+)</name>
        <dbReference type="ChEBI" id="CHEBI:18420"/>
    </cofactor>
</comment>
<comment type="caution">
    <text evidence="18">The sequence shown here is derived from an EMBL/GenBank/DDBJ whole genome shotgun (WGS) entry which is preliminary data.</text>
</comment>
<evidence type="ECO:0000313" key="19">
    <source>
        <dbReference type="Proteomes" id="UP001064489"/>
    </source>
</evidence>
<keyword evidence="19" id="KW-1185">Reference proteome</keyword>
<feature type="domain" description="PPM-type phosphatase" evidence="17">
    <location>
        <begin position="128"/>
        <end position="403"/>
    </location>
</feature>
<feature type="active site" description="Proton acceptor" evidence="12">
    <location>
        <position position="613"/>
    </location>
</feature>
<keyword evidence="8" id="KW-0460">Magnesium</keyword>
<proteinExistence type="inferred from homology"/>
<keyword evidence="9 13" id="KW-0904">Protein phosphatase</keyword>
<comment type="similarity">
    <text evidence="3 14">Belongs to the spermidine/spermine synthase family.</text>
</comment>
<dbReference type="InterPro" id="IPR000222">
    <property type="entry name" value="PP2C_BS"/>
</dbReference>
<dbReference type="InterPro" id="IPR036457">
    <property type="entry name" value="PPM-type-like_dom_sf"/>
</dbReference>
<evidence type="ECO:0000256" key="8">
    <source>
        <dbReference type="ARBA" id="ARBA00022842"/>
    </source>
</evidence>
<dbReference type="Pfam" id="PF17284">
    <property type="entry name" value="Spermine_synt_N"/>
    <property type="match status" value="1"/>
</dbReference>
<dbReference type="InterPro" id="IPR029063">
    <property type="entry name" value="SAM-dependent_MTases_sf"/>
</dbReference>
<dbReference type="AlphaFoldDB" id="A0AAD5IGL9"/>
<dbReference type="GO" id="GO:0008295">
    <property type="term" value="P:spermidine biosynthetic process"/>
    <property type="evidence" value="ECO:0007669"/>
    <property type="project" value="TreeGrafter"/>
</dbReference>
<comment type="similarity">
    <text evidence="13">Belongs to the PP2C family.</text>
</comment>
<dbReference type="SMART" id="SM00331">
    <property type="entry name" value="PP2C_SIG"/>
    <property type="match status" value="1"/>
</dbReference>
<evidence type="ECO:0000256" key="12">
    <source>
        <dbReference type="PROSITE-ProRule" id="PRU00354"/>
    </source>
</evidence>
<dbReference type="EC" id="3.1.3.16" evidence="4"/>
<dbReference type="EMBL" id="JAJSOW010000106">
    <property type="protein sequence ID" value="KAI9161976.1"/>
    <property type="molecule type" value="Genomic_DNA"/>
</dbReference>
<feature type="region of interest" description="Disordered" evidence="15">
    <location>
        <begin position="62"/>
        <end position="86"/>
    </location>
</feature>
<dbReference type="Gene3D" id="3.60.40.10">
    <property type="entry name" value="PPM-type phosphatase domain"/>
    <property type="match status" value="1"/>
</dbReference>
<evidence type="ECO:0000256" key="7">
    <source>
        <dbReference type="ARBA" id="ARBA00022801"/>
    </source>
</evidence>
<evidence type="ECO:0000256" key="15">
    <source>
        <dbReference type="SAM" id="MobiDB-lite"/>
    </source>
</evidence>
<dbReference type="PROSITE" id="PS51746">
    <property type="entry name" value="PPM_2"/>
    <property type="match status" value="1"/>
</dbReference>
<evidence type="ECO:0000256" key="14">
    <source>
        <dbReference type="RuleBase" id="RU003836"/>
    </source>
</evidence>
<evidence type="ECO:0000259" key="16">
    <source>
        <dbReference type="PROSITE" id="PS51006"/>
    </source>
</evidence>
<dbReference type="InterPro" id="IPR001932">
    <property type="entry name" value="PPM-type_phosphatase-like_dom"/>
</dbReference>
<evidence type="ECO:0000256" key="3">
    <source>
        <dbReference type="ARBA" id="ARBA00007867"/>
    </source>
</evidence>
<dbReference type="GO" id="GO:0005829">
    <property type="term" value="C:cytosol"/>
    <property type="evidence" value="ECO:0007669"/>
    <property type="project" value="TreeGrafter"/>
</dbReference>
<evidence type="ECO:0000256" key="10">
    <source>
        <dbReference type="ARBA" id="ARBA00023115"/>
    </source>
</evidence>
<evidence type="ECO:0000256" key="6">
    <source>
        <dbReference type="ARBA" id="ARBA00022723"/>
    </source>
</evidence>
<organism evidence="18 19">
    <name type="scientific">Acer negundo</name>
    <name type="common">Box elder</name>
    <dbReference type="NCBI Taxonomy" id="4023"/>
    <lineage>
        <taxon>Eukaryota</taxon>
        <taxon>Viridiplantae</taxon>
        <taxon>Streptophyta</taxon>
        <taxon>Embryophyta</taxon>
        <taxon>Tracheophyta</taxon>
        <taxon>Spermatophyta</taxon>
        <taxon>Magnoliopsida</taxon>
        <taxon>eudicotyledons</taxon>
        <taxon>Gunneridae</taxon>
        <taxon>Pentapetalae</taxon>
        <taxon>rosids</taxon>
        <taxon>malvids</taxon>
        <taxon>Sapindales</taxon>
        <taxon>Sapindaceae</taxon>
        <taxon>Hippocastanoideae</taxon>
        <taxon>Acereae</taxon>
        <taxon>Acer</taxon>
    </lineage>
</organism>
<keyword evidence="7 13" id="KW-0378">Hydrolase</keyword>
<reference evidence="18" key="2">
    <citation type="submission" date="2023-02" db="EMBL/GenBank/DDBJ databases">
        <authorList>
            <person name="Swenson N.G."/>
            <person name="Wegrzyn J.L."/>
            <person name="Mcevoy S.L."/>
        </authorList>
    </citation>
    <scope>NUCLEOTIDE SEQUENCE</scope>
    <source>
        <strain evidence="18">91603</strain>
        <tissue evidence="18">Leaf</tissue>
    </source>
</reference>
<dbReference type="SUPFAM" id="SSF81606">
    <property type="entry name" value="PP2C-like"/>
    <property type="match status" value="1"/>
</dbReference>
<dbReference type="InterPro" id="IPR037163">
    <property type="entry name" value="Spermidine_synt_N_sf"/>
</dbReference>
<feature type="compositionally biased region" description="Basic and acidic residues" evidence="15">
    <location>
        <begin position="70"/>
        <end position="80"/>
    </location>
</feature>
<dbReference type="SMART" id="SM00332">
    <property type="entry name" value="PP2Cc"/>
    <property type="match status" value="1"/>
</dbReference>
<evidence type="ECO:0000256" key="13">
    <source>
        <dbReference type="RuleBase" id="RU003465"/>
    </source>
</evidence>
<dbReference type="InterPro" id="IPR030374">
    <property type="entry name" value="PABS"/>
</dbReference>
<evidence type="ECO:0000256" key="2">
    <source>
        <dbReference type="ARBA" id="ARBA00001946"/>
    </source>
</evidence>
<dbReference type="GO" id="GO:0046872">
    <property type="term" value="F:metal ion binding"/>
    <property type="evidence" value="ECO:0007669"/>
    <property type="project" value="UniProtKB-KW"/>
</dbReference>
<keyword evidence="5 12" id="KW-0808">Transferase</keyword>
<dbReference type="PANTHER" id="PTHR11558:SF25">
    <property type="entry name" value="SPERMINE SYNTHASE"/>
    <property type="match status" value="1"/>
</dbReference>
<dbReference type="PANTHER" id="PTHR11558">
    <property type="entry name" value="SPERMIDINE/SPERMINE SYNTHASE"/>
    <property type="match status" value="1"/>
</dbReference>
<dbReference type="FunFam" id="3.60.40.10:FF:000041">
    <property type="entry name" value="Protein phosphatase 2C 51"/>
    <property type="match status" value="1"/>
</dbReference>
<protein>
    <recommendedName>
        <fullName evidence="4">protein-serine/threonine phosphatase</fullName>
        <ecNumber evidence="4">3.1.3.16</ecNumber>
    </recommendedName>
</protein>
<dbReference type="CDD" id="cd00143">
    <property type="entry name" value="PP2Cc"/>
    <property type="match status" value="1"/>
</dbReference>
<evidence type="ECO:0000259" key="17">
    <source>
        <dbReference type="PROSITE" id="PS51746"/>
    </source>
</evidence>
<dbReference type="Pfam" id="PF01564">
    <property type="entry name" value="Spermine_synth"/>
    <property type="match status" value="1"/>
</dbReference>
<dbReference type="CDD" id="cd02440">
    <property type="entry name" value="AdoMet_MTases"/>
    <property type="match status" value="1"/>
</dbReference>
<accession>A0AAD5IGL9</accession>
<evidence type="ECO:0000256" key="1">
    <source>
        <dbReference type="ARBA" id="ARBA00001936"/>
    </source>
</evidence>
<dbReference type="SUPFAM" id="SSF53335">
    <property type="entry name" value="S-adenosyl-L-methionine-dependent methyltransferases"/>
    <property type="match status" value="1"/>
</dbReference>
<keyword evidence="6" id="KW-0479">Metal-binding</keyword>
<dbReference type="InterPro" id="IPR001045">
    <property type="entry name" value="Spermi_synthase"/>
</dbReference>
<dbReference type="PROSITE" id="PS01032">
    <property type="entry name" value="PPM_1"/>
    <property type="match status" value="1"/>
</dbReference>
<dbReference type="PROSITE" id="PS51006">
    <property type="entry name" value="PABS_2"/>
    <property type="match status" value="1"/>
</dbReference>
<dbReference type="NCBIfam" id="NF002010">
    <property type="entry name" value="PRK00811.1"/>
    <property type="match status" value="1"/>
</dbReference>
<dbReference type="PROSITE" id="PS01330">
    <property type="entry name" value="PABS_1"/>
    <property type="match status" value="1"/>
</dbReference>
<gene>
    <name evidence="18" type="ORF">LWI28_022520</name>
</gene>
<dbReference type="InterPro" id="IPR035246">
    <property type="entry name" value="Spermidine_synt_N"/>
</dbReference>
<dbReference type="FunFam" id="2.30.140.10:FF:000003">
    <property type="entry name" value="Spermidine synthase 1"/>
    <property type="match status" value="1"/>
</dbReference>
<name>A0AAD5IGL9_ACENE</name>
<dbReference type="Gene3D" id="2.30.140.10">
    <property type="entry name" value="Spermidine synthase, tetramerisation domain"/>
    <property type="match status" value="1"/>
</dbReference>
<dbReference type="Gene3D" id="3.40.50.150">
    <property type="entry name" value="Vaccinia Virus protein VP39"/>
    <property type="match status" value="1"/>
</dbReference>
<sequence length="759" mass="84277">MMMKMKKSTSTITAASPAENGVLNMDSGSGELGRLSLIRKTKNSRRRRLLLRRMKCTFQDNNDGSCFNGRDSDKRDGGDDYHEEEEKAEEILTELSLQQSMSSSSSSSSSENDVILSGLERERVTCVTHGSVSVIGRRREMEDAVRAESGFMVDRDGEKFDFFGVYDGHGGSRVAEACKERLHRVLVEMIAEDREKRGGGNIVWERVMEECFERMDEEVNRGTMREEMVGSTAVVAVVGEEELVVANCGDSRAVLYRGGVVVPLSIDHKPDRPDELRRVEVAGGRVINWNGHRILGVLATSRSIGDQYLKPFVISKPEVTVSERTENDEFLILASDGLWDVMSNEVACQVVRRSFNGRIKWASQHVVNGNRATRAANMLSELAMARDFTVIREKVSSTISLSLTIISEAGAREEKGNLWRAAKEEARASAPEQEAKCHSTVVSGWFSESQSRSDNSGKEIYFNNPMWPGEAHSLKVKNILFKGKSEYQEVLVFESEAYGNVLVLDGIVQLTEKDECAYQEMITHLPLCSIPSPKNVLVVGGGDGGVLAEISRHSSVELIDICEIDKMVIDVSKKFFPDLAVGFEDPRVRLHIGDAVDFLRKAPEGKYDAIIVDSSDPVGPAQELVEKPFFETIAKALRPGGVLCNMAESMWLHTHLIEDMISICSETFKGSVHYAWASVPTYPSGVIGFLICSREGPPVDFINPINPIEKIEGAVKHKRELRFYNSEIHTAAFALPAFLKKEVSLLRDSPTQKQQVCCS</sequence>
<evidence type="ECO:0000256" key="4">
    <source>
        <dbReference type="ARBA" id="ARBA00013081"/>
    </source>
</evidence>
<dbReference type="HAMAP" id="MF_00198">
    <property type="entry name" value="Spermidine_synth"/>
    <property type="match status" value="1"/>
</dbReference>
<dbReference type="GO" id="GO:0004766">
    <property type="term" value="F:spermidine synthase activity"/>
    <property type="evidence" value="ECO:0007669"/>
    <property type="project" value="TreeGrafter"/>
</dbReference>
<feature type="domain" description="PABS" evidence="16">
    <location>
        <begin position="443"/>
        <end position="694"/>
    </location>
</feature>
<evidence type="ECO:0000256" key="5">
    <source>
        <dbReference type="ARBA" id="ARBA00022679"/>
    </source>
</evidence>
<keyword evidence="11" id="KW-0464">Manganese</keyword>
<dbReference type="InterPro" id="IPR030373">
    <property type="entry name" value="PABS_CS"/>
</dbReference>
<evidence type="ECO:0000256" key="11">
    <source>
        <dbReference type="ARBA" id="ARBA00023211"/>
    </source>
</evidence>